<feature type="domain" description="Hflx-type G" evidence="1">
    <location>
        <begin position="96"/>
        <end position="124"/>
    </location>
</feature>
<evidence type="ECO:0000313" key="2">
    <source>
        <dbReference type="EMBL" id="KAG6608559.1"/>
    </source>
</evidence>
<evidence type="ECO:0000313" key="3">
    <source>
        <dbReference type="Proteomes" id="UP000685013"/>
    </source>
</evidence>
<sequence length="124" mass="13542">MNLSMASRANQSLNRSYGVGLIRKKVQEDGDSLESVFKLRNGRESVIISECILNSSQLSHDKDILVMYDMLCSEGIRVRLDASKTVQKLTLAVPIPVVSLDGYTNAGKSTLLNQLAGVEVLAED</sequence>
<name>A0AAV6P9T7_9ROSI</name>
<organism evidence="2 3">
    <name type="scientific">Cucurbita argyrosperma subsp. sororia</name>
    <dbReference type="NCBI Taxonomy" id="37648"/>
    <lineage>
        <taxon>Eukaryota</taxon>
        <taxon>Viridiplantae</taxon>
        <taxon>Streptophyta</taxon>
        <taxon>Embryophyta</taxon>
        <taxon>Tracheophyta</taxon>
        <taxon>Spermatophyta</taxon>
        <taxon>Magnoliopsida</taxon>
        <taxon>eudicotyledons</taxon>
        <taxon>Gunneridae</taxon>
        <taxon>Pentapetalae</taxon>
        <taxon>rosids</taxon>
        <taxon>fabids</taxon>
        <taxon>Cucurbitales</taxon>
        <taxon>Cucurbitaceae</taxon>
        <taxon>Cucurbiteae</taxon>
        <taxon>Cucurbita</taxon>
    </lineage>
</organism>
<gene>
    <name evidence="2" type="ORF">SDJN03_01901</name>
</gene>
<dbReference type="GO" id="GO:0005525">
    <property type="term" value="F:GTP binding"/>
    <property type="evidence" value="ECO:0007669"/>
    <property type="project" value="InterPro"/>
</dbReference>
<accession>A0AAV6P9T7</accession>
<dbReference type="PROSITE" id="PS51705">
    <property type="entry name" value="G_HFLX"/>
    <property type="match status" value="1"/>
</dbReference>
<protein>
    <recommendedName>
        <fullName evidence="1">Hflx-type G domain-containing protein</fullName>
    </recommendedName>
</protein>
<comment type="caution">
    <text evidence="2">The sequence shown here is derived from an EMBL/GenBank/DDBJ whole genome shotgun (WGS) entry which is preliminary data.</text>
</comment>
<reference evidence="2 3" key="1">
    <citation type="journal article" date="2021" name="Hortic Res">
        <title>The domestication of Cucurbita argyrosperma as revealed by the genome of its wild relative.</title>
        <authorList>
            <person name="Barrera-Redondo J."/>
            <person name="Sanchez-de la Vega G."/>
            <person name="Aguirre-Liguori J.A."/>
            <person name="Castellanos-Morales G."/>
            <person name="Gutierrez-Guerrero Y.T."/>
            <person name="Aguirre-Dugua X."/>
            <person name="Aguirre-Planter E."/>
            <person name="Tenaillon M.I."/>
            <person name="Lira-Saade R."/>
            <person name="Eguiarte L.E."/>
        </authorList>
    </citation>
    <scope>NUCLEOTIDE SEQUENCE [LARGE SCALE GENOMIC DNA]</scope>
    <source>
        <strain evidence="2">JBR-2021</strain>
    </source>
</reference>
<dbReference type="EMBL" id="JAGKQH010000001">
    <property type="protein sequence ID" value="KAG6608559.1"/>
    <property type="molecule type" value="Genomic_DNA"/>
</dbReference>
<dbReference type="Proteomes" id="UP000685013">
    <property type="component" value="Chromosome 1"/>
</dbReference>
<proteinExistence type="predicted"/>
<feature type="non-terminal residue" evidence="2">
    <location>
        <position position="1"/>
    </location>
</feature>
<dbReference type="AlphaFoldDB" id="A0AAV6P9T7"/>
<evidence type="ECO:0000259" key="1">
    <source>
        <dbReference type="PROSITE" id="PS51705"/>
    </source>
</evidence>
<keyword evidence="3" id="KW-1185">Reference proteome</keyword>
<dbReference type="InterPro" id="IPR030394">
    <property type="entry name" value="G_HFLX_dom"/>
</dbReference>